<sequence>MSQTTTNGILLRLVEPKDEIGLDATIAAPNSPCPNIEKTYAAVASDREKPSFMNLYVLSDITPLITSQELFDQDVKANSSQIICWIVCRFINGRDKGASTTESPSTSQPLSFSPAAGSVLVINGSTPRPDKQGDYHDWYNIEHGPALATVEGWNAGRRYSFVKSYGETQTAGFYGLNYYDENSGLGGSEWQKATKTEWTFRIRGNAEKPNIRRVWRIQESL</sequence>
<protein>
    <submittedName>
        <fullName evidence="1">Uncharacterized protein</fullName>
    </submittedName>
</protein>
<evidence type="ECO:0000313" key="2">
    <source>
        <dbReference type="Proteomes" id="UP001595075"/>
    </source>
</evidence>
<comment type="caution">
    <text evidence="1">The sequence shown here is derived from an EMBL/GenBank/DDBJ whole genome shotgun (WGS) entry which is preliminary data.</text>
</comment>
<accession>A0ABR4CDC8</accession>
<organism evidence="1 2">
    <name type="scientific">Oculimacula yallundae</name>
    <dbReference type="NCBI Taxonomy" id="86028"/>
    <lineage>
        <taxon>Eukaryota</taxon>
        <taxon>Fungi</taxon>
        <taxon>Dikarya</taxon>
        <taxon>Ascomycota</taxon>
        <taxon>Pezizomycotina</taxon>
        <taxon>Leotiomycetes</taxon>
        <taxon>Helotiales</taxon>
        <taxon>Ploettnerulaceae</taxon>
        <taxon>Oculimacula</taxon>
    </lineage>
</organism>
<reference evidence="1 2" key="1">
    <citation type="journal article" date="2024" name="Commun. Biol.">
        <title>Comparative genomic analysis of thermophilic fungi reveals convergent evolutionary adaptations and gene losses.</title>
        <authorList>
            <person name="Steindorff A.S."/>
            <person name="Aguilar-Pontes M.V."/>
            <person name="Robinson A.J."/>
            <person name="Andreopoulos B."/>
            <person name="LaButti K."/>
            <person name="Kuo A."/>
            <person name="Mondo S."/>
            <person name="Riley R."/>
            <person name="Otillar R."/>
            <person name="Haridas S."/>
            <person name="Lipzen A."/>
            <person name="Grimwood J."/>
            <person name="Schmutz J."/>
            <person name="Clum A."/>
            <person name="Reid I.D."/>
            <person name="Moisan M.C."/>
            <person name="Butler G."/>
            <person name="Nguyen T.T.M."/>
            <person name="Dewar K."/>
            <person name="Conant G."/>
            <person name="Drula E."/>
            <person name="Henrissat B."/>
            <person name="Hansel C."/>
            <person name="Singer S."/>
            <person name="Hutchinson M.I."/>
            <person name="de Vries R.P."/>
            <person name="Natvig D.O."/>
            <person name="Powell A.J."/>
            <person name="Tsang A."/>
            <person name="Grigoriev I.V."/>
        </authorList>
    </citation>
    <scope>NUCLEOTIDE SEQUENCE [LARGE SCALE GENOMIC DNA]</scope>
    <source>
        <strain evidence="1 2">CBS 494.80</strain>
    </source>
</reference>
<name>A0ABR4CDC8_9HELO</name>
<keyword evidence="2" id="KW-1185">Reference proteome</keyword>
<proteinExistence type="predicted"/>
<dbReference type="Proteomes" id="UP001595075">
    <property type="component" value="Unassembled WGS sequence"/>
</dbReference>
<gene>
    <name evidence="1" type="ORF">VTL71DRAFT_1628</name>
</gene>
<dbReference type="EMBL" id="JAZHXI010000010">
    <property type="protein sequence ID" value="KAL2067204.1"/>
    <property type="molecule type" value="Genomic_DNA"/>
</dbReference>
<evidence type="ECO:0000313" key="1">
    <source>
        <dbReference type="EMBL" id="KAL2067204.1"/>
    </source>
</evidence>